<comment type="caution">
    <text evidence="2">The sequence shown here is derived from an EMBL/GenBank/DDBJ whole genome shotgun (WGS) entry which is preliminary data.</text>
</comment>
<evidence type="ECO:0000313" key="3">
    <source>
        <dbReference type="Proteomes" id="UP000681967"/>
    </source>
</evidence>
<keyword evidence="1" id="KW-0112">Calmodulin-binding</keyword>
<keyword evidence="1" id="KW-0472">Membrane</keyword>
<dbReference type="GO" id="GO:0005516">
    <property type="term" value="F:calmodulin binding"/>
    <property type="evidence" value="ECO:0007669"/>
    <property type="project" value="UniProtKB-KW"/>
</dbReference>
<dbReference type="AlphaFoldDB" id="A0A8S3G8I4"/>
<dbReference type="PANTHER" id="PTHR10749">
    <property type="entry name" value="PHOSPHORYLASE B KINASE REGULATORY SUBUNIT"/>
    <property type="match status" value="1"/>
</dbReference>
<keyword evidence="1" id="KW-0636">Prenylation</keyword>
<dbReference type="PANTHER" id="PTHR10749:SF8">
    <property type="entry name" value="PHOSPHORYLASE B KINASE REGULATORY SUBUNIT BETA"/>
    <property type="match status" value="1"/>
</dbReference>
<keyword evidence="1" id="KW-1003">Cell membrane</keyword>
<feature type="non-terminal residue" evidence="2">
    <location>
        <position position="123"/>
    </location>
</feature>
<accession>A0A8S3G8I4</accession>
<keyword evidence="1" id="KW-0119">Carbohydrate metabolism</keyword>
<dbReference type="SUPFAM" id="SSF48208">
    <property type="entry name" value="Six-hairpin glycosidases"/>
    <property type="match status" value="1"/>
</dbReference>
<keyword evidence="1" id="KW-0321">Glycogen metabolism</keyword>
<comment type="similarity">
    <text evidence="1">Belongs to the phosphorylase b kinase regulatory chain family.</text>
</comment>
<proteinExistence type="inferred from homology"/>
<reference evidence="2" key="1">
    <citation type="submission" date="2021-02" db="EMBL/GenBank/DDBJ databases">
        <authorList>
            <person name="Nowell W R."/>
        </authorList>
    </citation>
    <scope>NUCLEOTIDE SEQUENCE</scope>
</reference>
<organism evidence="2 3">
    <name type="scientific">Rotaria magnacalcarata</name>
    <dbReference type="NCBI Taxonomy" id="392030"/>
    <lineage>
        <taxon>Eukaryota</taxon>
        <taxon>Metazoa</taxon>
        <taxon>Spiralia</taxon>
        <taxon>Gnathifera</taxon>
        <taxon>Rotifera</taxon>
        <taxon>Eurotatoria</taxon>
        <taxon>Bdelloidea</taxon>
        <taxon>Philodinida</taxon>
        <taxon>Philodinidae</taxon>
        <taxon>Rotaria</taxon>
    </lineage>
</organism>
<dbReference type="GO" id="GO:0005886">
    <property type="term" value="C:plasma membrane"/>
    <property type="evidence" value="ECO:0007669"/>
    <property type="project" value="UniProtKB-SubCell"/>
</dbReference>
<dbReference type="InterPro" id="IPR008928">
    <property type="entry name" value="6-hairpin_glycosidase_sf"/>
</dbReference>
<dbReference type="EMBL" id="CAJOBH010260078">
    <property type="protein sequence ID" value="CAF5154233.1"/>
    <property type="molecule type" value="Genomic_DNA"/>
</dbReference>
<dbReference type="Proteomes" id="UP000681967">
    <property type="component" value="Unassembled WGS sequence"/>
</dbReference>
<gene>
    <name evidence="2" type="ORF">BYL167_LOCUS73003</name>
</gene>
<dbReference type="GO" id="GO:0005977">
    <property type="term" value="P:glycogen metabolic process"/>
    <property type="evidence" value="ECO:0007669"/>
    <property type="project" value="UniProtKB-KW"/>
</dbReference>
<evidence type="ECO:0000313" key="2">
    <source>
        <dbReference type="EMBL" id="CAF5154233.1"/>
    </source>
</evidence>
<name>A0A8S3G8I4_9BILA</name>
<evidence type="ECO:0000256" key="1">
    <source>
        <dbReference type="RuleBase" id="RU364123"/>
    </source>
</evidence>
<comment type="subcellular location">
    <subcellularLocation>
        <location evidence="1">Cell membrane</location>
        <topology evidence="1">Lipid-anchor</topology>
        <orientation evidence="1">Cytoplasmic side</orientation>
    </subcellularLocation>
</comment>
<comment type="pathway">
    <text evidence="1">Glycan biosynthesis; glycogen metabolism.</text>
</comment>
<dbReference type="GO" id="GO:0005964">
    <property type="term" value="C:phosphorylase kinase complex"/>
    <property type="evidence" value="ECO:0007669"/>
    <property type="project" value="TreeGrafter"/>
</dbReference>
<sequence>SIGMAKAALEAMNGFNLYGDQGANWSVVYVDVDAHNRNRTTLDTLLPRESASKNTDAALLLTISWPTFAIHDSTLVQTTTRKCIRKLRGTHGFKRFLRDGQYTDLESKDQRFYETTEMKVEFV</sequence>
<protein>
    <recommendedName>
        <fullName evidence="1">Phosphorylase b kinase regulatory subunit</fullName>
    </recommendedName>
</protein>
<comment type="function">
    <text evidence="1">Phosphorylase b kinase catalyzes the phosphorylation of serine in certain substrates, including troponin I.</text>
</comment>
<feature type="non-terminal residue" evidence="2">
    <location>
        <position position="1"/>
    </location>
</feature>
<keyword evidence="1" id="KW-0449">Lipoprotein</keyword>
<dbReference type="InterPro" id="IPR008734">
    <property type="entry name" value="PHK_A/B_su"/>
</dbReference>